<reference evidence="2 3" key="1">
    <citation type="submission" date="2012-06" db="EMBL/GenBank/DDBJ databases">
        <title>Finished chromosome of genome of Chroococcidiopsis thermalis PCC 7203.</title>
        <authorList>
            <consortium name="US DOE Joint Genome Institute"/>
            <person name="Gugger M."/>
            <person name="Coursin T."/>
            <person name="Rippka R."/>
            <person name="Tandeau De Marsac N."/>
            <person name="Huntemann M."/>
            <person name="Wei C.-L."/>
            <person name="Han J."/>
            <person name="Detter J.C."/>
            <person name="Han C."/>
            <person name="Tapia R."/>
            <person name="Davenport K."/>
            <person name="Daligault H."/>
            <person name="Erkkila T."/>
            <person name="Gu W."/>
            <person name="Munk A.C.C."/>
            <person name="Teshima H."/>
            <person name="Xu Y."/>
            <person name="Chain P."/>
            <person name="Chen A."/>
            <person name="Krypides N."/>
            <person name="Mavromatis K."/>
            <person name="Markowitz V."/>
            <person name="Szeto E."/>
            <person name="Ivanova N."/>
            <person name="Mikhailova N."/>
            <person name="Ovchinnikova G."/>
            <person name="Pagani I."/>
            <person name="Pati A."/>
            <person name="Goodwin L."/>
            <person name="Peters L."/>
            <person name="Pitluck S."/>
            <person name="Woyke T."/>
            <person name="Kerfeld C."/>
        </authorList>
    </citation>
    <scope>NUCLEOTIDE SEQUENCE [LARGE SCALE GENOMIC DNA]</scope>
    <source>
        <strain evidence="2 3">PCC 7203</strain>
    </source>
</reference>
<dbReference type="InParanoid" id="K9U0D2"/>
<dbReference type="Proteomes" id="UP000010384">
    <property type="component" value="Chromosome"/>
</dbReference>
<gene>
    <name evidence="2" type="ORF">Chro_2391</name>
</gene>
<evidence type="ECO:0000256" key="1">
    <source>
        <dbReference type="SAM" id="MobiDB-lite"/>
    </source>
</evidence>
<dbReference type="HOGENOM" id="CLU_190427_0_0_3"/>
<dbReference type="RefSeq" id="WP_015154429.1">
    <property type="nucleotide sequence ID" value="NC_019695.1"/>
</dbReference>
<organism evidence="2 3">
    <name type="scientific">Chroococcidiopsis thermalis (strain PCC 7203)</name>
    <dbReference type="NCBI Taxonomy" id="251229"/>
    <lineage>
        <taxon>Bacteria</taxon>
        <taxon>Bacillati</taxon>
        <taxon>Cyanobacteriota</taxon>
        <taxon>Cyanophyceae</taxon>
        <taxon>Chroococcidiopsidales</taxon>
        <taxon>Chroococcidiopsidaceae</taxon>
        <taxon>Chroococcidiopsis</taxon>
    </lineage>
</organism>
<protein>
    <recommendedName>
        <fullName evidence="4">DUF4278 domain-containing protein</fullName>
    </recommendedName>
</protein>
<dbReference type="AlphaFoldDB" id="K9U0D2"/>
<dbReference type="InterPro" id="IPR025458">
    <property type="entry name" value="DUF4278"/>
</dbReference>
<dbReference type="OrthoDB" id="515032at2"/>
<name>K9U0D2_CHRTP</name>
<accession>K9U0D2</accession>
<dbReference type="eggNOG" id="ENOG50349Y5">
    <property type="taxonomic scope" value="Bacteria"/>
</dbReference>
<dbReference type="Pfam" id="PF14105">
    <property type="entry name" value="DUF4278"/>
    <property type="match status" value="1"/>
</dbReference>
<evidence type="ECO:0000313" key="2">
    <source>
        <dbReference type="EMBL" id="AFY87881.1"/>
    </source>
</evidence>
<dbReference type="KEGG" id="cthe:Chro_2391"/>
<evidence type="ECO:0008006" key="4">
    <source>
        <dbReference type="Google" id="ProtNLM"/>
    </source>
</evidence>
<feature type="region of interest" description="Disordered" evidence="1">
    <location>
        <begin position="1"/>
        <end position="20"/>
    </location>
</feature>
<evidence type="ECO:0000313" key="3">
    <source>
        <dbReference type="Proteomes" id="UP000010384"/>
    </source>
</evidence>
<dbReference type="EMBL" id="CP003597">
    <property type="protein sequence ID" value="AFY87881.1"/>
    <property type="molecule type" value="Genomic_DNA"/>
</dbReference>
<sequence length="102" mass="11667">MKLTYRGTTYDRHPSQADNRPFQQVREPGAAYNLSYRGVTYRLDPNAQPVESARPVTYQAIYRGITYFVRKTARGEVTFLAQVEKSPAQAPSPSLLNRLFRV</sequence>
<proteinExistence type="predicted"/>
<keyword evidence="3" id="KW-1185">Reference proteome</keyword>